<keyword evidence="10 13" id="KW-0408">Iron</keyword>
<comment type="cofactor">
    <cofactor evidence="1 13">
        <name>heme</name>
        <dbReference type="ChEBI" id="CHEBI:30413"/>
    </cofactor>
</comment>
<evidence type="ECO:0000256" key="4">
    <source>
        <dbReference type="ARBA" id="ARBA00010617"/>
    </source>
</evidence>
<dbReference type="PROSITE" id="PS00086">
    <property type="entry name" value="CYTOCHROME_P450"/>
    <property type="match status" value="1"/>
</dbReference>
<dbReference type="CDD" id="cd11026">
    <property type="entry name" value="CYP2"/>
    <property type="match status" value="1"/>
</dbReference>
<keyword evidence="7" id="KW-0256">Endoplasmic reticulum</keyword>
<dbReference type="PRINTS" id="PR00385">
    <property type="entry name" value="P450"/>
</dbReference>
<keyword evidence="5 13" id="KW-0349">Heme</keyword>
<comment type="similarity">
    <text evidence="4 14">Belongs to the cytochrome P450 family.</text>
</comment>
<evidence type="ECO:0000313" key="15">
    <source>
        <dbReference type="EMBL" id="CAH2314063.1"/>
    </source>
</evidence>
<evidence type="ECO:0000256" key="8">
    <source>
        <dbReference type="ARBA" id="ARBA00022848"/>
    </source>
</evidence>
<organism evidence="15 16">
    <name type="scientific">Pelobates cultripes</name>
    <name type="common">Western spadefoot toad</name>
    <dbReference type="NCBI Taxonomy" id="61616"/>
    <lineage>
        <taxon>Eukaryota</taxon>
        <taxon>Metazoa</taxon>
        <taxon>Chordata</taxon>
        <taxon>Craniata</taxon>
        <taxon>Vertebrata</taxon>
        <taxon>Euteleostomi</taxon>
        <taxon>Amphibia</taxon>
        <taxon>Batrachia</taxon>
        <taxon>Anura</taxon>
        <taxon>Pelobatoidea</taxon>
        <taxon>Pelobatidae</taxon>
        <taxon>Pelobates</taxon>
    </lineage>
</organism>
<dbReference type="InterPro" id="IPR008067">
    <property type="entry name" value="Cyt_P450_E_grp-I_CYP2A-like"/>
</dbReference>
<feature type="binding site" description="axial binding residue" evidence="13">
    <location>
        <position position="436"/>
    </location>
    <ligand>
        <name>heme</name>
        <dbReference type="ChEBI" id="CHEBI:30413"/>
    </ligand>
    <ligandPart>
        <name>Fe</name>
        <dbReference type="ChEBI" id="CHEBI:18248"/>
    </ligandPart>
</feature>
<dbReference type="PRINTS" id="PR00463">
    <property type="entry name" value="EP450I"/>
</dbReference>
<name>A0AAD1SXG6_PELCU</name>
<dbReference type="GO" id="GO:0019373">
    <property type="term" value="P:epoxygenase P450 pathway"/>
    <property type="evidence" value="ECO:0007669"/>
    <property type="project" value="TreeGrafter"/>
</dbReference>
<dbReference type="EMBL" id="OW240920">
    <property type="protein sequence ID" value="CAH2314063.1"/>
    <property type="molecule type" value="Genomic_DNA"/>
</dbReference>
<evidence type="ECO:0000256" key="7">
    <source>
        <dbReference type="ARBA" id="ARBA00022824"/>
    </source>
</evidence>
<dbReference type="InterPro" id="IPR050182">
    <property type="entry name" value="Cytochrome_P450_fam2"/>
</dbReference>
<dbReference type="FunFam" id="1.10.630.10:FF:000001">
    <property type="entry name" value="Cytochrome P450, family 2"/>
    <property type="match status" value="1"/>
</dbReference>
<dbReference type="GO" id="GO:0020037">
    <property type="term" value="F:heme binding"/>
    <property type="evidence" value="ECO:0007669"/>
    <property type="project" value="InterPro"/>
</dbReference>
<protein>
    <submittedName>
        <fullName evidence="15">Cytochrome P450 2G1-like isoform X1</fullName>
    </submittedName>
</protein>
<keyword evidence="6 13" id="KW-0479">Metal-binding</keyword>
<evidence type="ECO:0000256" key="13">
    <source>
        <dbReference type="PIRSR" id="PIRSR602401-1"/>
    </source>
</evidence>
<evidence type="ECO:0000256" key="1">
    <source>
        <dbReference type="ARBA" id="ARBA00001971"/>
    </source>
</evidence>
<dbReference type="GO" id="GO:0005506">
    <property type="term" value="F:iron ion binding"/>
    <property type="evidence" value="ECO:0007669"/>
    <property type="project" value="InterPro"/>
</dbReference>
<evidence type="ECO:0000256" key="11">
    <source>
        <dbReference type="ARBA" id="ARBA00023033"/>
    </source>
</evidence>
<dbReference type="PRINTS" id="PR01684">
    <property type="entry name" value="EP450ICYP2A"/>
</dbReference>
<dbReference type="Proteomes" id="UP001295444">
    <property type="component" value="Chromosome 09"/>
</dbReference>
<dbReference type="GO" id="GO:0006805">
    <property type="term" value="P:xenobiotic metabolic process"/>
    <property type="evidence" value="ECO:0007669"/>
    <property type="project" value="TreeGrafter"/>
</dbReference>
<comment type="subcellular location">
    <subcellularLocation>
        <location evidence="3">Endoplasmic reticulum membrane</location>
    </subcellularLocation>
    <subcellularLocation>
        <location evidence="2">Microsome membrane</location>
    </subcellularLocation>
</comment>
<evidence type="ECO:0000256" key="2">
    <source>
        <dbReference type="ARBA" id="ARBA00004524"/>
    </source>
</evidence>
<dbReference type="AlphaFoldDB" id="A0AAD1SXG6"/>
<evidence type="ECO:0000256" key="10">
    <source>
        <dbReference type="ARBA" id="ARBA00023004"/>
    </source>
</evidence>
<dbReference type="InterPro" id="IPR017972">
    <property type="entry name" value="Cyt_P450_CS"/>
</dbReference>
<dbReference type="InterPro" id="IPR002401">
    <property type="entry name" value="Cyt_P450_E_grp-I"/>
</dbReference>
<dbReference type="Gene3D" id="1.10.630.10">
    <property type="entry name" value="Cytochrome P450"/>
    <property type="match status" value="1"/>
</dbReference>
<evidence type="ECO:0000256" key="14">
    <source>
        <dbReference type="RuleBase" id="RU000461"/>
    </source>
</evidence>
<dbReference type="PANTHER" id="PTHR24300:SF153">
    <property type="entry name" value="CYTOCHROME P450 2G1-LIKE-RELATED"/>
    <property type="match status" value="1"/>
</dbReference>
<keyword evidence="9 14" id="KW-0560">Oxidoreductase</keyword>
<evidence type="ECO:0000256" key="9">
    <source>
        <dbReference type="ARBA" id="ARBA00023002"/>
    </source>
</evidence>
<evidence type="ECO:0000256" key="3">
    <source>
        <dbReference type="ARBA" id="ARBA00004586"/>
    </source>
</evidence>
<dbReference type="GO" id="GO:0005789">
    <property type="term" value="C:endoplasmic reticulum membrane"/>
    <property type="evidence" value="ECO:0007669"/>
    <property type="project" value="UniProtKB-SubCell"/>
</dbReference>
<accession>A0AAD1SXG6</accession>
<evidence type="ECO:0000256" key="12">
    <source>
        <dbReference type="ARBA" id="ARBA00023136"/>
    </source>
</evidence>
<keyword evidence="11 14" id="KW-0503">Monooxygenase</keyword>
<dbReference type="GO" id="GO:0008392">
    <property type="term" value="F:arachidonate epoxygenase activity"/>
    <property type="evidence" value="ECO:0007669"/>
    <property type="project" value="TreeGrafter"/>
</dbReference>
<dbReference type="InterPro" id="IPR036396">
    <property type="entry name" value="Cyt_P450_sf"/>
</dbReference>
<keyword evidence="12" id="KW-0472">Membrane</keyword>
<dbReference type="InterPro" id="IPR001128">
    <property type="entry name" value="Cyt_P450"/>
</dbReference>
<dbReference type="GO" id="GO:0016712">
    <property type="term" value="F:oxidoreductase activity, acting on paired donors, with incorporation or reduction of molecular oxygen, reduced flavin or flavoprotein as one donor, and incorporation of one atom of oxygen"/>
    <property type="evidence" value="ECO:0007669"/>
    <property type="project" value="InterPro"/>
</dbReference>
<dbReference type="Pfam" id="PF00067">
    <property type="entry name" value="p450"/>
    <property type="match status" value="1"/>
</dbReference>
<dbReference type="PANTHER" id="PTHR24300">
    <property type="entry name" value="CYTOCHROME P450 508A4-RELATED"/>
    <property type="match status" value="1"/>
</dbReference>
<reference evidence="15" key="1">
    <citation type="submission" date="2022-03" db="EMBL/GenBank/DDBJ databases">
        <authorList>
            <person name="Alioto T."/>
            <person name="Alioto T."/>
            <person name="Gomez Garrido J."/>
        </authorList>
    </citation>
    <scope>NUCLEOTIDE SEQUENCE</scope>
</reference>
<evidence type="ECO:0000256" key="6">
    <source>
        <dbReference type="ARBA" id="ARBA00022723"/>
    </source>
</evidence>
<keyword evidence="8" id="KW-0492">Microsome</keyword>
<gene>
    <name evidence="15" type="ORF">PECUL_23A011730</name>
</gene>
<sequence>MDTVTLLLIFLVSCILCFYTWNSMYRGQNLPPGPTPLPILGNLLQLKSGQMLECLSKMQKTYGDVYTLYLGPRRVVVLCGYDVVKEALVDNRDEFGMRGLLPVIDPYTMSHGVIFSNGDRWKELRRFSIKTLKNFGMGKRSVEDRTKEEVQFLIDEFKRKNGELIDPIYYFSQVASNIICSIIFGNRYKYDDPDFRRLMQIINEIFIGMSSPWGQLFDMFNVAMKYLPGPHHNAVKSAYKLEKFVQEKMEIDRKTLNLDCPRNMIDSFFIRMEEEKNNPSTHFTMKNLFKNMTSIFVAGTETLSTTLRHGFLLFLKNPHIKEKLQEEIDRVIGRDRVPEPEDRSSMPYTDAVIHEIQRYANVLPMNLPHAVAKDIQFRGFTIPKGTDVFPVLTFVLNDPKYFPDPFTFNPDRFLDENGDFKKNEAFMAFSAGKRVCLGENLARLELFIFITTLLQHFDISTPENPEDMDITPQMVGFSNIPKPYNISFSPR</sequence>
<keyword evidence="16" id="KW-1185">Reference proteome</keyword>
<dbReference type="SUPFAM" id="SSF48264">
    <property type="entry name" value="Cytochrome P450"/>
    <property type="match status" value="1"/>
</dbReference>
<evidence type="ECO:0000313" key="16">
    <source>
        <dbReference type="Proteomes" id="UP001295444"/>
    </source>
</evidence>
<proteinExistence type="inferred from homology"/>
<evidence type="ECO:0000256" key="5">
    <source>
        <dbReference type="ARBA" id="ARBA00022617"/>
    </source>
</evidence>